<evidence type="ECO:0000256" key="9">
    <source>
        <dbReference type="PROSITE-ProRule" id="PRU10134"/>
    </source>
</evidence>
<feature type="binding site" description="in other chain" evidence="8">
    <location>
        <position position="239"/>
    </location>
    <ligand>
        <name>IMP</name>
        <dbReference type="ChEBI" id="CHEBI:58053"/>
        <note>ligand shared between dimeric partners</note>
    </ligand>
</feature>
<evidence type="ECO:0000256" key="6">
    <source>
        <dbReference type="ARBA" id="ARBA00022842"/>
    </source>
</evidence>
<protein>
    <recommendedName>
        <fullName evidence="8 10">Adenylosuccinate synthetase</fullName>
        <shortName evidence="8">AMPSase</shortName>
        <shortName evidence="8">AdSS</shortName>
        <ecNumber evidence="8 10">6.3.4.4</ecNumber>
    </recommendedName>
    <alternativeName>
        <fullName evidence="8">IMP--aspartate ligase</fullName>
    </alternativeName>
</protein>
<dbReference type="InterPro" id="IPR042111">
    <property type="entry name" value="Adenylosuccinate_synth_dom3"/>
</dbReference>
<comment type="cofactor">
    <cofactor evidence="8">
        <name>Mg(2+)</name>
        <dbReference type="ChEBI" id="CHEBI:18420"/>
    </cofactor>
    <text evidence="8">Binds 1 Mg(2+) ion per subunit.</text>
</comment>
<feature type="binding site" description="in other chain" evidence="8">
    <location>
        <position position="130"/>
    </location>
    <ligand>
        <name>IMP</name>
        <dbReference type="ChEBI" id="CHEBI:58053"/>
        <note>ligand shared between dimeric partners</note>
    </ligand>
</feature>
<feature type="binding site" evidence="8">
    <location>
        <begin position="40"/>
        <end position="42"/>
    </location>
    <ligand>
        <name>GTP</name>
        <dbReference type="ChEBI" id="CHEBI:37565"/>
    </ligand>
</feature>
<comment type="similarity">
    <text evidence="8 10">Belongs to the adenylosuccinate synthetase family.</text>
</comment>
<feature type="binding site" description="in other chain" evidence="8">
    <location>
        <position position="303"/>
    </location>
    <ligand>
        <name>IMP</name>
        <dbReference type="ChEBI" id="CHEBI:58053"/>
        <note>ligand shared between dimeric partners</note>
    </ligand>
</feature>
<feature type="binding site" evidence="8">
    <location>
        <position position="144"/>
    </location>
    <ligand>
        <name>IMP</name>
        <dbReference type="ChEBI" id="CHEBI:58053"/>
        <note>ligand shared between dimeric partners</note>
    </ligand>
</feature>
<keyword evidence="12" id="KW-1185">Reference proteome</keyword>
<comment type="catalytic activity">
    <reaction evidence="8 10">
        <text>IMP + L-aspartate + GTP = N(6)-(1,2-dicarboxyethyl)-AMP + GDP + phosphate + 2 H(+)</text>
        <dbReference type="Rhea" id="RHEA:15753"/>
        <dbReference type="ChEBI" id="CHEBI:15378"/>
        <dbReference type="ChEBI" id="CHEBI:29991"/>
        <dbReference type="ChEBI" id="CHEBI:37565"/>
        <dbReference type="ChEBI" id="CHEBI:43474"/>
        <dbReference type="ChEBI" id="CHEBI:57567"/>
        <dbReference type="ChEBI" id="CHEBI:58053"/>
        <dbReference type="ChEBI" id="CHEBI:58189"/>
        <dbReference type="EC" id="6.3.4.4"/>
    </reaction>
</comment>
<feature type="binding site" evidence="8">
    <location>
        <position position="305"/>
    </location>
    <ligand>
        <name>GTP</name>
        <dbReference type="ChEBI" id="CHEBI:37565"/>
    </ligand>
</feature>
<keyword evidence="6 8" id="KW-0460">Magnesium</keyword>
<keyword evidence="8" id="KW-0963">Cytoplasm</keyword>
<dbReference type="PROSITE" id="PS00513">
    <property type="entry name" value="ADENYLOSUCCIN_SYN_2"/>
    <property type="match status" value="1"/>
</dbReference>
<dbReference type="EMBL" id="OW150024">
    <property type="protein sequence ID" value="CAH2032622.1"/>
    <property type="molecule type" value="Genomic_DNA"/>
</dbReference>
<evidence type="ECO:0000256" key="7">
    <source>
        <dbReference type="ARBA" id="ARBA00023134"/>
    </source>
</evidence>
<dbReference type="Gene3D" id="3.90.170.10">
    <property type="entry name" value="Adenylosuccinate Synthetase, subunit A, domain 3"/>
    <property type="match status" value="1"/>
</dbReference>
<evidence type="ECO:0000256" key="4">
    <source>
        <dbReference type="ARBA" id="ARBA00022741"/>
    </source>
</evidence>
<feature type="binding site" evidence="8">
    <location>
        <begin position="413"/>
        <end position="415"/>
    </location>
    <ligand>
        <name>GTP</name>
        <dbReference type="ChEBI" id="CHEBI:37565"/>
    </ligand>
</feature>
<dbReference type="PANTHER" id="PTHR11846">
    <property type="entry name" value="ADENYLOSUCCINATE SYNTHETASE"/>
    <property type="match status" value="1"/>
</dbReference>
<dbReference type="PANTHER" id="PTHR11846:SF0">
    <property type="entry name" value="ADENYLOSUCCINATE SYNTHETASE"/>
    <property type="match status" value="1"/>
</dbReference>
<reference evidence="11 12" key="1">
    <citation type="submission" date="2022-03" db="EMBL/GenBank/DDBJ databases">
        <authorList>
            <person name="Koch H."/>
        </authorList>
    </citation>
    <scope>NUCLEOTIDE SEQUENCE [LARGE SCALE GENOMIC DNA]</scope>
    <source>
        <strain evidence="11 12">G1</strain>
    </source>
</reference>
<evidence type="ECO:0000313" key="12">
    <source>
        <dbReference type="Proteomes" id="UP001295463"/>
    </source>
</evidence>
<dbReference type="EC" id="6.3.4.4" evidence="8 10"/>
<dbReference type="Gene3D" id="1.10.300.10">
    <property type="entry name" value="Adenylosuccinate Synthetase, subunit A, domain 2"/>
    <property type="match status" value="1"/>
</dbReference>
<keyword evidence="3 8" id="KW-0479">Metal-binding</keyword>
<dbReference type="InterPro" id="IPR027417">
    <property type="entry name" value="P-loop_NTPase"/>
</dbReference>
<feature type="binding site" description="in other chain" evidence="8">
    <location>
        <begin position="13"/>
        <end position="16"/>
    </location>
    <ligand>
        <name>IMP</name>
        <dbReference type="ChEBI" id="CHEBI:58053"/>
        <note>ligand shared between dimeric partners</note>
    </ligand>
</feature>
<dbReference type="InterPro" id="IPR033128">
    <property type="entry name" value="Adenylosuccin_syn_Lys_AS"/>
</dbReference>
<evidence type="ECO:0000256" key="2">
    <source>
        <dbReference type="ARBA" id="ARBA00022598"/>
    </source>
</evidence>
<dbReference type="Gene3D" id="3.40.440.10">
    <property type="entry name" value="Adenylosuccinate Synthetase, subunit A, domain 1"/>
    <property type="match status" value="1"/>
</dbReference>
<dbReference type="CDD" id="cd03108">
    <property type="entry name" value="AdSS"/>
    <property type="match status" value="1"/>
</dbReference>
<proteinExistence type="inferred from homology"/>
<dbReference type="GO" id="GO:0004019">
    <property type="term" value="F:adenylosuccinate synthase activity"/>
    <property type="evidence" value="ECO:0007669"/>
    <property type="project" value="UniProtKB-EC"/>
</dbReference>
<feature type="binding site" description="in other chain" evidence="8">
    <location>
        <begin position="38"/>
        <end position="41"/>
    </location>
    <ligand>
        <name>IMP</name>
        <dbReference type="ChEBI" id="CHEBI:58053"/>
        <note>ligand shared between dimeric partners</note>
    </ligand>
</feature>
<sequence length="430" mass="47084">MANVVVVGAQWGDEGKGKVVDIYTEYADEIVRYQGGNNAGHTLVVGEEKVVLHLIPSGVLHAGKRCIIGNGVVLDPEVFIMEVNRLKSAGRLQDDASLLLSESLHIIMPYHKRLDIAREAQSGDKKIGTTGRGIGPSYEDKIGRRGVRLMDLLDPVVFARRLRENLDEKNVLLERLGEPALGYNEIYRQYQDYAETLKKYVADTALVLDRSLKAGKRLLFEGAQGTLLDVDHGTYPFVTSSSTCAGGAATGSGVSPRAIHEVIGISKAYVTRVGSGPFPTELLDETGEKLRQVGGEFGATTGRPRRCGWFDAMVIRYAVRINGLTGIALTKLDVLSGFETIKVCTGYRFDGQMLETLPAKLETFAACEPVYEELPGWQADITGVRAFGDLPENARRYVRRLEELAGCPIVMVSVGPRRDQTIILKNPFEA</sequence>
<accession>A0ABM9DDS5</accession>
<organism evidence="11 12">
    <name type="scientific">Trichlorobacter ammonificans</name>
    <dbReference type="NCBI Taxonomy" id="2916410"/>
    <lineage>
        <taxon>Bacteria</taxon>
        <taxon>Pseudomonadati</taxon>
        <taxon>Thermodesulfobacteriota</taxon>
        <taxon>Desulfuromonadia</taxon>
        <taxon>Geobacterales</taxon>
        <taxon>Geobacteraceae</taxon>
        <taxon>Trichlorobacter</taxon>
    </lineage>
</organism>
<evidence type="ECO:0000256" key="8">
    <source>
        <dbReference type="HAMAP-Rule" id="MF_00011"/>
    </source>
</evidence>
<dbReference type="NCBIfam" id="TIGR00184">
    <property type="entry name" value="purA"/>
    <property type="match status" value="1"/>
</dbReference>
<comment type="function">
    <text evidence="8">Plays an important role in the de novo pathway of purine nucleotide biosynthesis. Catalyzes the first committed step in the biosynthesis of AMP from IMP.</text>
</comment>
<keyword evidence="5 8" id="KW-0658">Purine biosynthesis</keyword>
<feature type="binding site" evidence="8">
    <location>
        <begin position="12"/>
        <end position="18"/>
    </location>
    <ligand>
        <name>GTP</name>
        <dbReference type="ChEBI" id="CHEBI:37565"/>
    </ligand>
</feature>
<dbReference type="NCBIfam" id="NF002223">
    <property type="entry name" value="PRK01117.1"/>
    <property type="match status" value="1"/>
</dbReference>
<dbReference type="InterPro" id="IPR042109">
    <property type="entry name" value="Adenylosuccinate_synth_dom1"/>
</dbReference>
<name>A0ABM9DDS5_9BACT</name>
<feature type="binding site" description="in other chain" evidence="8">
    <location>
        <position position="224"/>
    </location>
    <ligand>
        <name>IMP</name>
        <dbReference type="ChEBI" id="CHEBI:58053"/>
        <note>ligand shared between dimeric partners</note>
    </ligand>
</feature>
<dbReference type="Pfam" id="PF00709">
    <property type="entry name" value="Adenylsucc_synt"/>
    <property type="match status" value="1"/>
</dbReference>
<feature type="active site" description="Proton acceptor" evidence="8">
    <location>
        <position position="13"/>
    </location>
</feature>
<feature type="binding site" evidence="8">
    <location>
        <position position="40"/>
    </location>
    <ligand>
        <name>Mg(2+)</name>
        <dbReference type="ChEBI" id="CHEBI:18420"/>
    </ligand>
</feature>
<dbReference type="InterPro" id="IPR018220">
    <property type="entry name" value="Adenylosuccin_syn_GTP-bd"/>
</dbReference>
<dbReference type="RefSeq" id="WP_305733362.1">
    <property type="nucleotide sequence ID" value="NZ_OW150024.1"/>
</dbReference>
<comment type="pathway">
    <text evidence="8 10">Purine metabolism; AMP biosynthesis via de novo pathway; AMP from IMP: step 1/2.</text>
</comment>
<dbReference type="HAMAP" id="MF_00011">
    <property type="entry name" value="Adenylosucc_synth"/>
    <property type="match status" value="1"/>
</dbReference>
<keyword evidence="7 8" id="KW-0342">GTP-binding</keyword>
<gene>
    <name evidence="8 11" type="primary">purA</name>
    <name evidence="11" type="ORF">GEAMG1_2786</name>
</gene>
<comment type="subcellular location">
    <subcellularLocation>
        <location evidence="8">Cytoplasm</location>
    </subcellularLocation>
</comment>
<keyword evidence="2 8" id="KW-0436">Ligase</keyword>
<evidence type="ECO:0000256" key="3">
    <source>
        <dbReference type="ARBA" id="ARBA00022723"/>
    </source>
</evidence>
<dbReference type="SUPFAM" id="SSF52540">
    <property type="entry name" value="P-loop containing nucleoside triphosphate hydrolases"/>
    <property type="match status" value="1"/>
</dbReference>
<feature type="binding site" evidence="8">
    <location>
        <position position="13"/>
    </location>
    <ligand>
        <name>Mg(2+)</name>
        <dbReference type="ChEBI" id="CHEBI:18420"/>
    </ligand>
</feature>
<dbReference type="PROSITE" id="PS01266">
    <property type="entry name" value="ADENYLOSUCCIN_SYN_1"/>
    <property type="match status" value="1"/>
</dbReference>
<dbReference type="Proteomes" id="UP001295463">
    <property type="component" value="Chromosome"/>
</dbReference>
<evidence type="ECO:0000256" key="1">
    <source>
        <dbReference type="ARBA" id="ARBA00011738"/>
    </source>
</evidence>
<evidence type="ECO:0000313" key="11">
    <source>
        <dbReference type="EMBL" id="CAH2032622.1"/>
    </source>
</evidence>
<evidence type="ECO:0000256" key="5">
    <source>
        <dbReference type="ARBA" id="ARBA00022755"/>
    </source>
</evidence>
<feature type="active site" description="Proton donor" evidence="8">
    <location>
        <position position="41"/>
    </location>
</feature>
<comment type="subunit">
    <text evidence="1 8">Homodimer.</text>
</comment>
<dbReference type="InterPro" id="IPR042110">
    <property type="entry name" value="Adenylosuccinate_synth_dom2"/>
</dbReference>
<evidence type="ECO:0000256" key="10">
    <source>
        <dbReference type="RuleBase" id="RU000520"/>
    </source>
</evidence>
<feature type="binding site" evidence="8">
    <location>
        <begin position="299"/>
        <end position="305"/>
    </location>
    <ligand>
        <name>substrate</name>
    </ligand>
</feature>
<dbReference type="InterPro" id="IPR001114">
    <property type="entry name" value="Adenylosuccinate_synthetase"/>
</dbReference>
<keyword evidence="4 8" id="KW-0547">Nucleotide-binding</keyword>
<feature type="active site" evidence="9">
    <location>
        <position position="141"/>
    </location>
</feature>
<feature type="binding site" evidence="8">
    <location>
        <begin position="331"/>
        <end position="333"/>
    </location>
    <ligand>
        <name>GTP</name>
        <dbReference type="ChEBI" id="CHEBI:37565"/>
    </ligand>
</feature>
<dbReference type="SMART" id="SM00788">
    <property type="entry name" value="Adenylsucc_synt"/>
    <property type="match status" value="1"/>
</dbReference>